<accession>A0A3S0VSF5</accession>
<dbReference type="AlphaFoldDB" id="A0A3S0VSF5"/>
<protein>
    <submittedName>
        <fullName evidence="2">Uncharacterized protein</fullName>
    </submittedName>
</protein>
<feature type="region of interest" description="Disordered" evidence="1">
    <location>
        <begin position="1"/>
        <end position="26"/>
    </location>
</feature>
<organism evidence="2">
    <name type="scientific">Billgrantia gudaonensis</name>
    <dbReference type="NCBI Taxonomy" id="376427"/>
    <lineage>
        <taxon>Bacteria</taxon>
        <taxon>Pseudomonadati</taxon>
        <taxon>Pseudomonadota</taxon>
        <taxon>Gammaproteobacteria</taxon>
        <taxon>Oceanospirillales</taxon>
        <taxon>Halomonadaceae</taxon>
        <taxon>Billgrantia</taxon>
    </lineage>
</organism>
<gene>
    <name evidence="2" type="ORF">DSL92_07955</name>
</gene>
<evidence type="ECO:0000256" key="1">
    <source>
        <dbReference type="SAM" id="MobiDB-lite"/>
    </source>
</evidence>
<comment type="caution">
    <text evidence="2">The sequence shown here is derived from an EMBL/GenBank/DDBJ whole genome shotgun (WGS) entry which is preliminary data.</text>
</comment>
<reference evidence="2" key="1">
    <citation type="submission" date="2018-12" db="EMBL/GenBank/DDBJ databases">
        <authorList>
            <person name="Jadhav K."/>
            <person name="Kushwaha B."/>
            <person name="Jadhav I."/>
        </authorList>
    </citation>
    <scope>NUCLEOTIDE SEQUENCE [LARGE SCALE GENOMIC DNA]</scope>
    <source>
        <strain evidence="2">SBS 10</strain>
    </source>
</reference>
<evidence type="ECO:0000313" key="2">
    <source>
        <dbReference type="EMBL" id="RUA22057.1"/>
    </source>
</evidence>
<dbReference type="EMBL" id="RXHI01000025">
    <property type="protein sequence ID" value="RUA22057.1"/>
    <property type="molecule type" value="Genomic_DNA"/>
</dbReference>
<proteinExistence type="predicted"/>
<feature type="compositionally biased region" description="Low complexity" evidence="1">
    <location>
        <begin position="1"/>
        <end position="20"/>
    </location>
</feature>
<sequence length="205" mass="22488">MPLPKPSSWRSSPPARSTAPSHRRHVGLTATMRQACRCRSPNFMTRWIAISANVATTTIGDLRDVRHPDAHPRNARLRPTSRRPSAFRAGALALDADGVAVRRPHRRAGGVACWRSSPCSWRGSRCGFPARPIGLGLSCAVLTSNASVSQELRQPVHRFVHRHDRHRRGLSPVTRASPLALLHELFDGTSFIPAIIGLFPLSDPA</sequence>
<name>A0A3S0VSF5_9GAMM</name>